<dbReference type="AlphaFoldDB" id="C1A4S3"/>
<dbReference type="Pfam" id="PF20181">
    <property type="entry name" value="DUF6544"/>
    <property type="match status" value="1"/>
</dbReference>
<organism evidence="1 2">
    <name type="scientific">Gemmatimonas aurantiaca (strain DSM 14586 / JCM 11422 / NBRC 100505 / T-27)</name>
    <dbReference type="NCBI Taxonomy" id="379066"/>
    <lineage>
        <taxon>Bacteria</taxon>
        <taxon>Pseudomonadati</taxon>
        <taxon>Gemmatimonadota</taxon>
        <taxon>Gemmatimonadia</taxon>
        <taxon>Gemmatimonadales</taxon>
        <taxon>Gemmatimonadaceae</taxon>
        <taxon>Gemmatimonas</taxon>
    </lineage>
</organism>
<dbReference type="HOGENOM" id="CLU_064054_1_1_0"/>
<dbReference type="eggNOG" id="ENOG502ZA6T">
    <property type="taxonomic scope" value="Bacteria"/>
</dbReference>
<accession>C1A4S3</accession>
<dbReference type="InterPro" id="IPR046674">
    <property type="entry name" value="DUF6544"/>
</dbReference>
<dbReference type="KEGG" id="gau:GAU_0191"/>
<dbReference type="EMBL" id="AP009153">
    <property type="protein sequence ID" value="BAH37233.1"/>
    <property type="molecule type" value="Genomic_DNA"/>
</dbReference>
<gene>
    <name evidence="1" type="ordered locus">GAU_0191</name>
</gene>
<name>C1A4S3_GEMAT</name>
<dbReference type="Proteomes" id="UP000002209">
    <property type="component" value="Chromosome"/>
</dbReference>
<reference evidence="2" key="1">
    <citation type="submission" date="2006-03" db="EMBL/GenBank/DDBJ databases">
        <title>Complete genome sequence of Gemmatimonas aurantiaca T-27 that represents a novel phylum Gemmatimonadetes.</title>
        <authorList>
            <person name="Takasaki K."/>
            <person name="Ichikawa N."/>
            <person name="Miura H."/>
            <person name="Matsushita S."/>
            <person name="Watanabe Y."/>
            <person name="Oguchi A."/>
            <person name="Ankai A."/>
            <person name="Yashiro I."/>
            <person name="Takahashi M."/>
            <person name="Terui Y."/>
            <person name="Fukui S."/>
            <person name="Yokoyama H."/>
            <person name="Tanikawa S."/>
            <person name="Hanada S."/>
            <person name="Kamagata Y."/>
            <person name="Fujita N."/>
        </authorList>
    </citation>
    <scope>NUCLEOTIDE SEQUENCE [LARGE SCALE GENOMIC DNA]</scope>
    <source>
        <strain evidence="2">T-27 / DSM 14586 / JCM 11422 / NBRC 100505</strain>
    </source>
</reference>
<evidence type="ECO:0000313" key="2">
    <source>
        <dbReference type="Proteomes" id="UP000002209"/>
    </source>
</evidence>
<keyword evidence="2" id="KW-1185">Reference proteome</keyword>
<sequence>MMRRNAPISEKPRQTARLLPYSRYNMECTVLLAHFGWQSLATRYDALLEAESARQVHHMPASSREPCVSESDIRHLPPPVAHYLHNAGVVGRPPVHNFVVEMTASLNRAPGQSWMRTPILQTSFVHDPARLFLMRTHIKGLPVVGLHAYTHEGASMQIRLFDCWPIVNTSGPALTRAETVTVLNDFCIMAPAVLIGPEFSWQTVNDNEARVAFTNGAHTVHATLSFDINGDLMDFVSDDRHVLETDGYRWSTPLGLYRDFGMARLASEGYALWHYQDRAPWCYGRFTIERVRYNVALDALPRASALRRP</sequence>
<evidence type="ECO:0000313" key="1">
    <source>
        <dbReference type="EMBL" id="BAH37233.1"/>
    </source>
</evidence>
<dbReference type="STRING" id="379066.GAU_0191"/>
<protein>
    <submittedName>
        <fullName evidence="1">Uncharacterized protein</fullName>
    </submittedName>
</protein>
<proteinExistence type="predicted"/>